<evidence type="ECO:0000313" key="1">
    <source>
        <dbReference type="EMBL" id="KXN66721.1"/>
    </source>
</evidence>
<keyword evidence="2" id="KW-1185">Reference proteome</keyword>
<dbReference type="Gene3D" id="1.25.40.20">
    <property type="entry name" value="Ankyrin repeat-containing domain"/>
    <property type="match status" value="1"/>
</dbReference>
<sequence>MELECALIRHRIQTGLDRYDFIDYAVKGDSSFAPLVSVLMEHGANPHAQDKSQRTPQNMAKNPEIIQLLKVTPRQSLSSVASDLSSTALSHQEFKLHEIIV</sequence>
<dbReference type="Proteomes" id="UP000070444">
    <property type="component" value="Unassembled WGS sequence"/>
</dbReference>
<protein>
    <recommendedName>
        <fullName evidence="3">Ankyrin</fullName>
    </recommendedName>
</protein>
<dbReference type="SUPFAM" id="SSF48403">
    <property type="entry name" value="Ankyrin repeat"/>
    <property type="match status" value="1"/>
</dbReference>
<evidence type="ECO:0000313" key="2">
    <source>
        <dbReference type="Proteomes" id="UP000070444"/>
    </source>
</evidence>
<name>A0A137NVN0_CONC2</name>
<gene>
    <name evidence="1" type="ORF">CONCODRAFT_73489</name>
</gene>
<evidence type="ECO:0008006" key="3">
    <source>
        <dbReference type="Google" id="ProtNLM"/>
    </source>
</evidence>
<dbReference type="EMBL" id="KQ964695">
    <property type="protein sequence ID" value="KXN66721.1"/>
    <property type="molecule type" value="Genomic_DNA"/>
</dbReference>
<accession>A0A137NVN0</accession>
<dbReference type="OrthoDB" id="194358at2759"/>
<reference evidence="1 2" key="1">
    <citation type="journal article" date="2015" name="Genome Biol. Evol.">
        <title>Phylogenomic analyses indicate that early fungi evolved digesting cell walls of algal ancestors of land plants.</title>
        <authorList>
            <person name="Chang Y."/>
            <person name="Wang S."/>
            <person name="Sekimoto S."/>
            <person name="Aerts A.L."/>
            <person name="Choi C."/>
            <person name="Clum A."/>
            <person name="LaButti K.M."/>
            <person name="Lindquist E.A."/>
            <person name="Yee Ngan C."/>
            <person name="Ohm R.A."/>
            <person name="Salamov A.A."/>
            <person name="Grigoriev I.V."/>
            <person name="Spatafora J.W."/>
            <person name="Berbee M.L."/>
        </authorList>
    </citation>
    <scope>NUCLEOTIDE SEQUENCE [LARGE SCALE GENOMIC DNA]</scope>
    <source>
        <strain evidence="1 2">NRRL 28638</strain>
    </source>
</reference>
<dbReference type="AlphaFoldDB" id="A0A137NVN0"/>
<dbReference type="InterPro" id="IPR036770">
    <property type="entry name" value="Ankyrin_rpt-contain_sf"/>
</dbReference>
<organism evidence="1 2">
    <name type="scientific">Conidiobolus coronatus (strain ATCC 28846 / CBS 209.66 / NRRL 28638)</name>
    <name type="common">Delacroixia coronata</name>
    <dbReference type="NCBI Taxonomy" id="796925"/>
    <lineage>
        <taxon>Eukaryota</taxon>
        <taxon>Fungi</taxon>
        <taxon>Fungi incertae sedis</taxon>
        <taxon>Zoopagomycota</taxon>
        <taxon>Entomophthoromycotina</taxon>
        <taxon>Entomophthoromycetes</taxon>
        <taxon>Entomophthorales</taxon>
        <taxon>Ancylistaceae</taxon>
        <taxon>Conidiobolus</taxon>
    </lineage>
</organism>
<proteinExistence type="predicted"/>